<accession>A0A5C5XL12</accession>
<dbReference type="RefSeq" id="WP_146504652.1">
    <property type="nucleotide sequence ID" value="NZ_SJPG01000001.1"/>
</dbReference>
<protein>
    <submittedName>
        <fullName evidence="1">Uncharacterized protein</fullName>
    </submittedName>
</protein>
<reference evidence="1 2" key="1">
    <citation type="submission" date="2019-02" db="EMBL/GenBank/DDBJ databases">
        <title>Deep-cultivation of Planctomycetes and their phenomic and genomic characterization uncovers novel biology.</title>
        <authorList>
            <person name="Wiegand S."/>
            <person name="Jogler M."/>
            <person name="Boedeker C."/>
            <person name="Pinto D."/>
            <person name="Vollmers J."/>
            <person name="Rivas-Marin E."/>
            <person name="Kohn T."/>
            <person name="Peeters S.H."/>
            <person name="Heuer A."/>
            <person name="Rast P."/>
            <person name="Oberbeckmann S."/>
            <person name="Bunk B."/>
            <person name="Jeske O."/>
            <person name="Meyerdierks A."/>
            <person name="Storesund J.E."/>
            <person name="Kallscheuer N."/>
            <person name="Luecker S."/>
            <person name="Lage O.M."/>
            <person name="Pohl T."/>
            <person name="Merkel B.J."/>
            <person name="Hornburger P."/>
            <person name="Mueller R.-W."/>
            <person name="Bruemmer F."/>
            <person name="Labrenz M."/>
            <person name="Spormann A.M."/>
            <person name="Op Den Camp H."/>
            <person name="Overmann J."/>
            <person name="Amann R."/>
            <person name="Jetten M.S.M."/>
            <person name="Mascher T."/>
            <person name="Medema M.H."/>
            <person name="Devos D.P."/>
            <person name="Kaster A.-K."/>
            <person name="Ovreas L."/>
            <person name="Rohde M."/>
            <person name="Galperin M.Y."/>
            <person name="Jogler C."/>
        </authorList>
    </citation>
    <scope>NUCLEOTIDE SEQUENCE [LARGE SCALE GENOMIC DNA]</scope>
    <source>
        <strain evidence="1 2">Pan54</strain>
    </source>
</reference>
<organism evidence="1 2">
    <name type="scientific">Rubinisphaera italica</name>
    <dbReference type="NCBI Taxonomy" id="2527969"/>
    <lineage>
        <taxon>Bacteria</taxon>
        <taxon>Pseudomonadati</taxon>
        <taxon>Planctomycetota</taxon>
        <taxon>Planctomycetia</taxon>
        <taxon>Planctomycetales</taxon>
        <taxon>Planctomycetaceae</taxon>
        <taxon>Rubinisphaera</taxon>
    </lineage>
</organism>
<sequence>MDIDLSASLFTDQWEHSEDIAYYNLRAGECYHSGDITSAPNGACEFIDLSLKSVVSRKARFIVMSVLSFSNQPFTSLPECFCGWMMRQMPNSGEVFEPKTVSNKVDLTAPSRACVPVIIDVVEHRVYWCDVGLKSSSQINNASTKSVGFGQIGKAILELNKPTLFELFSMHVEGRGELVTTPEEAETVFGLEDGTVTAFDGDEILCSFLK</sequence>
<dbReference type="AlphaFoldDB" id="A0A5C5XL12"/>
<dbReference type="OrthoDB" id="229560at2"/>
<keyword evidence="2" id="KW-1185">Reference proteome</keyword>
<dbReference type="InterPro" id="IPR051324">
    <property type="entry name" value="Stress/Tellurium_Resist"/>
</dbReference>
<comment type="caution">
    <text evidence="1">The sequence shown here is derived from an EMBL/GenBank/DDBJ whole genome shotgun (WGS) entry which is preliminary data.</text>
</comment>
<dbReference type="PANTHER" id="PTHR32097">
    <property type="entry name" value="CAMP-BINDING PROTEIN 1-RELATED"/>
    <property type="match status" value="1"/>
</dbReference>
<dbReference type="EMBL" id="SJPG01000001">
    <property type="protein sequence ID" value="TWT62835.1"/>
    <property type="molecule type" value="Genomic_DNA"/>
</dbReference>
<dbReference type="PANTHER" id="PTHR32097:SF18">
    <property type="entry name" value="RING-TYPE DOMAIN-CONTAINING PROTEIN"/>
    <property type="match status" value="1"/>
</dbReference>
<evidence type="ECO:0000313" key="2">
    <source>
        <dbReference type="Proteomes" id="UP000316095"/>
    </source>
</evidence>
<dbReference type="Proteomes" id="UP000316095">
    <property type="component" value="Unassembled WGS sequence"/>
</dbReference>
<name>A0A5C5XL12_9PLAN</name>
<proteinExistence type="predicted"/>
<gene>
    <name evidence="1" type="ORF">Pan54_35810</name>
</gene>
<dbReference type="Gene3D" id="2.60.60.30">
    <property type="entry name" value="sav2460 like domains"/>
    <property type="match status" value="1"/>
</dbReference>
<evidence type="ECO:0000313" key="1">
    <source>
        <dbReference type="EMBL" id="TWT62835.1"/>
    </source>
</evidence>